<evidence type="ECO:0000313" key="4">
    <source>
        <dbReference type="EMBL" id="AEH06008.1"/>
    </source>
</evidence>
<organism evidence="4 5">
    <name type="scientific">Methanothermococcus okinawensis (strain DSM 14208 / JCM 11175 / IH1)</name>
    <dbReference type="NCBI Taxonomy" id="647113"/>
    <lineage>
        <taxon>Archaea</taxon>
        <taxon>Methanobacteriati</taxon>
        <taxon>Methanobacteriota</taxon>
        <taxon>Methanomada group</taxon>
        <taxon>Methanococci</taxon>
        <taxon>Methanococcales</taxon>
        <taxon>Methanococcaceae</taxon>
        <taxon>Methanothermococcus</taxon>
    </lineage>
</organism>
<dbReference type="OrthoDB" id="85793at2157"/>
<dbReference type="EMBL" id="CP002792">
    <property type="protein sequence ID" value="AEH06008.1"/>
    <property type="molecule type" value="Genomic_DNA"/>
</dbReference>
<keyword evidence="5" id="KW-1185">Reference proteome</keyword>
<evidence type="ECO:0000256" key="2">
    <source>
        <dbReference type="ARBA" id="ARBA00022840"/>
    </source>
</evidence>
<keyword evidence="2" id="KW-0067">ATP-binding</keyword>
<dbReference type="PANTHER" id="PTHR43169">
    <property type="entry name" value="EXSB FAMILY PROTEIN"/>
    <property type="match status" value="1"/>
</dbReference>
<dbReference type="InterPro" id="IPR052188">
    <property type="entry name" value="Ni-pincer_cofactor_biosynth"/>
</dbReference>
<sequence>MEKKIRNIRIKASLKNLDYLYNTHILNDNIYNGLKNLLELRKNFNAFLDISKNDKLKKPKALVAFSGGVDSVASSIIAKKIFDITAITAYSPIIMRPDNKKNISELAKKLNIKHEFVDIDLNEVQKDTLNGKYHPCGRCHKIIEKAVLSYAKENDIKYIIYGDMLSVGYLSIIQEENDIIRINMPSYLVITKNDSRKILKKNNITISQKYGCPLLRAAHKYNHNKKFTIQRILREVRAQVIDKDEGLNNILEVLNI</sequence>
<dbReference type="KEGG" id="mok:Metok_0010"/>
<dbReference type="Proteomes" id="UP000009296">
    <property type="component" value="Chromosome"/>
</dbReference>
<evidence type="ECO:0000256" key="1">
    <source>
        <dbReference type="ARBA" id="ARBA00022741"/>
    </source>
</evidence>
<dbReference type="GO" id="GO:0005524">
    <property type="term" value="F:ATP binding"/>
    <property type="evidence" value="ECO:0007669"/>
    <property type="project" value="UniProtKB-KW"/>
</dbReference>
<dbReference type="Pfam" id="PF02568">
    <property type="entry name" value="ThiI"/>
    <property type="match status" value="1"/>
</dbReference>
<name>F8AMG8_METOI</name>
<dbReference type="eggNOG" id="arCOG00045">
    <property type="taxonomic scope" value="Archaea"/>
</dbReference>
<keyword evidence="1" id="KW-0547">Nucleotide-binding</keyword>
<dbReference type="PIRSF" id="PIRSF006601">
    <property type="entry name" value="ATPase_UCP006601"/>
    <property type="match status" value="1"/>
</dbReference>
<dbReference type="InterPro" id="IPR012096">
    <property type="entry name" value="ATPase_PP-loop_MJ1638"/>
</dbReference>
<dbReference type="RefSeq" id="WP_013866194.1">
    <property type="nucleotide sequence ID" value="NC_015636.1"/>
</dbReference>
<dbReference type="STRING" id="647113.Metok_0010"/>
<dbReference type="GO" id="GO:0004810">
    <property type="term" value="F:CCA tRNA nucleotidyltransferase activity"/>
    <property type="evidence" value="ECO:0007669"/>
    <property type="project" value="InterPro"/>
</dbReference>
<dbReference type="SUPFAM" id="SSF52402">
    <property type="entry name" value="Adenine nucleotide alpha hydrolases-like"/>
    <property type="match status" value="1"/>
</dbReference>
<protein>
    <submittedName>
        <fullName evidence="4">Queuosine synthesis-like protein</fullName>
    </submittedName>
</protein>
<dbReference type="InterPro" id="IPR020536">
    <property type="entry name" value="ThiI_AANH"/>
</dbReference>
<gene>
    <name evidence="4" type="ordered locus">Metok_0010</name>
</gene>
<dbReference type="PANTHER" id="PTHR43169:SF1">
    <property type="entry name" value="ATPASE, PP-LOOP SUPERFAMILY-RELATED"/>
    <property type="match status" value="1"/>
</dbReference>
<accession>F8AMG8</accession>
<dbReference type="HOGENOM" id="CLU_077587_0_0_2"/>
<evidence type="ECO:0000259" key="3">
    <source>
        <dbReference type="Pfam" id="PF02568"/>
    </source>
</evidence>
<feature type="domain" description="Thil AANH" evidence="3">
    <location>
        <begin position="60"/>
        <end position="166"/>
    </location>
</feature>
<dbReference type="InterPro" id="IPR014729">
    <property type="entry name" value="Rossmann-like_a/b/a_fold"/>
</dbReference>
<proteinExistence type="predicted"/>
<dbReference type="Gene3D" id="3.40.50.620">
    <property type="entry name" value="HUPs"/>
    <property type="match status" value="1"/>
</dbReference>
<dbReference type="GeneID" id="10772126"/>
<evidence type="ECO:0000313" key="5">
    <source>
        <dbReference type="Proteomes" id="UP000009296"/>
    </source>
</evidence>
<reference evidence="4" key="1">
    <citation type="submission" date="2011-05" db="EMBL/GenBank/DDBJ databases">
        <title>Complete sequence of chromosome of Methanothermococcus okinawensis IH1.</title>
        <authorList>
            <consortium name="US DOE Joint Genome Institute"/>
            <person name="Lucas S."/>
            <person name="Han J."/>
            <person name="Lapidus A."/>
            <person name="Cheng J.-F."/>
            <person name="Goodwin L."/>
            <person name="Pitluck S."/>
            <person name="Peters L."/>
            <person name="Mikhailova N."/>
            <person name="Held B."/>
            <person name="Han C."/>
            <person name="Tapia R."/>
            <person name="Land M."/>
            <person name="Hauser L."/>
            <person name="Kyrpides N."/>
            <person name="Ivanova N."/>
            <person name="Pagani I."/>
            <person name="Sieprawska-Lupa M."/>
            <person name="Takai K."/>
            <person name="Miyazaki J."/>
            <person name="Whitman W."/>
            <person name="Woyke T."/>
        </authorList>
    </citation>
    <scope>NUCLEOTIDE SEQUENCE</scope>
    <source>
        <strain evidence="4">IH1</strain>
    </source>
</reference>
<dbReference type="AlphaFoldDB" id="F8AMG8"/>